<dbReference type="EMBL" id="JBHPBY010000434">
    <property type="protein sequence ID" value="MFC1853152.1"/>
    <property type="molecule type" value="Genomic_DNA"/>
</dbReference>
<dbReference type="Pfam" id="PF03259">
    <property type="entry name" value="Robl_LC7"/>
    <property type="match status" value="1"/>
</dbReference>
<feature type="domain" description="Roadblock/LAMTOR2" evidence="1">
    <location>
        <begin position="2"/>
        <end position="93"/>
    </location>
</feature>
<evidence type="ECO:0000313" key="3">
    <source>
        <dbReference type="Proteomes" id="UP001594351"/>
    </source>
</evidence>
<reference evidence="2 3" key="1">
    <citation type="submission" date="2024-09" db="EMBL/GenBank/DDBJ databases">
        <title>Laminarin stimulates single cell rates of sulfate reduction while oxygen inhibits transcriptomic activity in coastal marine sediment.</title>
        <authorList>
            <person name="Lindsay M."/>
            <person name="Orcutt B."/>
            <person name="Emerson D."/>
            <person name="Stepanauskas R."/>
            <person name="D'Angelo T."/>
        </authorList>
    </citation>
    <scope>NUCLEOTIDE SEQUENCE [LARGE SCALE GENOMIC DNA]</scope>
    <source>
        <strain evidence="2">SAG AM-311-K15</strain>
    </source>
</reference>
<name>A0ABV6Z3X6_UNCC1</name>
<protein>
    <submittedName>
        <fullName evidence="2">Roadblock/LC7 domain-containing protein</fullName>
    </submittedName>
</protein>
<dbReference type="SMART" id="SM00960">
    <property type="entry name" value="Robl_LC7"/>
    <property type="match status" value="1"/>
</dbReference>
<gene>
    <name evidence="2" type="ORF">ACFL27_23385</name>
</gene>
<evidence type="ECO:0000313" key="2">
    <source>
        <dbReference type="EMBL" id="MFC1853152.1"/>
    </source>
</evidence>
<dbReference type="Proteomes" id="UP001594351">
    <property type="component" value="Unassembled WGS sequence"/>
</dbReference>
<sequence>MLKEGLKKIIENVDGALGVLLLGVDGLPIVEIKKKQELDIGVLAAELTMLYKNAQRTIQNIEFGALQEVSVVAEKTVVICRAVTEEYYLMLAITPDALAGKGRYLLRKSVEDFKELLL</sequence>
<evidence type="ECO:0000259" key="1">
    <source>
        <dbReference type="SMART" id="SM00960"/>
    </source>
</evidence>
<comment type="caution">
    <text evidence="2">The sequence shown here is derived from an EMBL/GenBank/DDBJ whole genome shotgun (WGS) entry which is preliminary data.</text>
</comment>
<accession>A0ABV6Z3X6</accession>
<dbReference type="SUPFAM" id="SSF103196">
    <property type="entry name" value="Roadblock/LC7 domain"/>
    <property type="match status" value="1"/>
</dbReference>
<organism evidence="2 3">
    <name type="scientific">candidate division CSSED10-310 bacterium</name>
    <dbReference type="NCBI Taxonomy" id="2855610"/>
    <lineage>
        <taxon>Bacteria</taxon>
        <taxon>Bacteria division CSSED10-310</taxon>
    </lineage>
</organism>
<dbReference type="Gene3D" id="3.30.450.30">
    <property type="entry name" value="Dynein light chain 2a, cytoplasmic"/>
    <property type="match status" value="1"/>
</dbReference>
<dbReference type="InterPro" id="IPR004942">
    <property type="entry name" value="Roadblock/LAMTOR2_dom"/>
</dbReference>
<keyword evidence="3" id="KW-1185">Reference proteome</keyword>
<proteinExistence type="predicted"/>